<dbReference type="AlphaFoldDB" id="A0A063BTA6"/>
<dbReference type="STRING" id="1159556.A0A063BTA6"/>
<dbReference type="KEGG" id="uvi:66065996"/>
<dbReference type="Proteomes" id="UP000054053">
    <property type="component" value="Unassembled WGS sequence"/>
</dbReference>
<proteinExistence type="predicted"/>
<dbReference type="OrthoDB" id="3724345at2759"/>
<name>A0A063BTA6_USTVR</name>
<accession>A0A063BTA6</accession>
<evidence type="ECO:0000313" key="1">
    <source>
        <dbReference type="EMBL" id="GAO20008.1"/>
    </source>
</evidence>
<dbReference type="Proteomes" id="UP000027002">
    <property type="component" value="Chromosome 4"/>
</dbReference>
<sequence>MSTYTFYDASIPIIREAVESLEAILKKGEQAPNAASFPEARIYEDMLPLSFQVHFSTDLALKFIARASGTEPLSTENNFKTFADFYKRIDQTKEALANADKDLINKRVDETITIGLGPKNGSLLVRNYLSGYVLPNIFFHITTAYNIMRKEGVPLGKMDFITPFLTKHLTMV</sequence>
<keyword evidence="3" id="KW-1185">Reference proteome</keyword>
<dbReference type="EMBL" id="BBTG02000003">
    <property type="protein sequence ID" value="GAO20008.1"/>
    <property type="molecule type" value="Genomic_DNA"/>
</dbReference>
<gene>
    <name evidence="2" type="ORF">UV8b_05218</name>
    <name evidence="1" type="ORF">UVI_02008570</name>
</gene>
<dbReference type="PANTHER" id="PTHR36922">
    <property type="entry name" value="BLL2446 PROTEIN"/>
    <property type="match status" value="1"/>
</dbReference>
<dbReference type="HOGENOM" id="CLU_090929_1_0_1"/>
<dbReference type="RefSeq" id="XP_042998650.1">
    <property type="nucleotide sequence ID" value="XM_043142716.1"/>
</dbReference>
<dbReference type="Pfam" id="PF09351">
    <property type="entry name" value="DUF1993"/>
    <property type="match status" value="1"/>
</dbReference>
<dbReference type="EMBL" id="CP072756">
    <property type="protein sequence ID" value="QUC20977.1"/>
    <property type="molecule type" value="Genomic_DNA"/>
</dbReference>
<evidence type="ECO:0008006" key="5">
    <source>
        <dbReference type="Google" id="ProtNLM"/>
    </source>
</evidence>
<dbReference type="SUPFAM" id="SSF109854">
    <property type="entry name" value="DinB/YfiT-like putative metalloenzymes"/>
    <property type="match status" value="1"/>
</dbReference>
<dbReference type="Gene3D" id="1.20.120.450">
    <property type="entry name" value="dinb family like domain"/>
    <property type="match status" value="1"/>
</dbReference>
<reference evidence="2" key="3">
    <citation type="submission" date="2020-03" db="EMBL/GenBank/DDBJ databases">
        <title>A mixture of massive structural variations and highly conserved coding sequences in Ustilaginoidea virens genome.</title>
        <authorList>
            <person name="Zhang K."/>
            <person name="Zhao Z."/>
            <person name="Zhang Z."/>
            <person name="Li Y."/>
            <person name="Hsiang T."/>
            <person name="Sun W."/>
        </authorList>
    </citation>
    <scope>NUCLEOTIDE SEQUENCE</scope>
    <source>
        <strain evidence="2">UV-8b</strain>
    </source>
</reference>
<evidence type="ECO:0000313" key="2">
    <source>
        <dbReference type="EMBL" id="QUC20977.1"/>
    </source>
</evidence>
<organism evidence="1 4">
    <name type="scientific">Ustilaginoidea virens</name>
    <name type="common">Rice false smut fungus</name>
    <name type="synonym">Villosiclava virens</name>
    <dbReference type="NCBI Taxonomy" id="1159556"/>
    <lineage>
        <taxon>Eukaryota</taxon>
        <taxon>Fungi</taxon>
        <taxon>Dikarya</taxon>
        <taxon>Ascomycota</taxon>
        <taxon>Pezizomycotina</taxon>
        <taxon>Sordariomycetes</taxon>
        <taxon>Hypocreomycetidae</taxon>
        <taxon>Hypocreales</taxon>
        <taxon>Clavicipitaceae</taxon>
        <taxon>Ustilaginoidea</taxon>
    </lineage>
</organism>
<evidence type="ECO:0000313" key="3">
    <source>
        <dbReference type="Proteomes" id="UP000027002"/>
    </source>
</evidence>
<reference evidence="1" key="1">
    <citation type="journal article" date="2016" name="Genome Announc.">
        <title>Genome Sequence of Ustilaginoidea virens IPU010, a Rice Pathogenic Fungus Causing False Smut.</title>
        <authorList>
            <person name="Kumagai T."/>
            <person name="Ishii T."/>
            <person name="Terai G."/>
            <person name="Umemura M."/>
            <person name="Machida M."/>
            <person name="Asai K."/>
        </authorList>
    </citation>
    <scope>NUCLEOTIDE SEQUENCE [LARGE SCALE GENOMIC DNA]</scope>
    <source>
        <strain evidence="1">IPU010</strain>
    </source>
</reference>
<protein>
    <recommendedName>
        <fullName evidence="5">Helix-turn-helix-domain containing protein type</fullName>
    </recommendedName>
</protein>
<dbReference type="InterPro" id="IPR018531">
    <property type="entry name" value="DUF1993"/>
</dbReference>
<reference evidence="4" key="2">
    <citation type="journal article" date="2016" name="Genome Announc.">
        <title>Genome sequence of Ustilaginoidea virens IPU010, a rice pathogenic fungus causing false smut.</title>
        <authorList>
            <person name="Kumagai T."/>
            <person name="Ishii T."/>
            <person name="Terai G."/>
            <person name="Umemura M."/>
            <person name="Machida M."/>
            <person name="Asai K."/>
        </authorList>
    </citation>
    <scope>NUCLEOTIDE SEQUENCE [LARGE SCALE GENOMIC DNA]</scope>
    <source>
        <strain evidence="4">IPU010</strain>
    </source>
</reference>
<dbReference type="PANTHER" id="PTHR36922:SF1">
    <property type="entry name" value="DUF1993 DOMAIN-CONTAINING PROTEIN"/>
    <property type="match status" value="1"/>
</dbReference>
<dbReference type="InterPro" id="IPR034660">
    <property type="entry name" value="DinB/YfiT-like"/>
</dbReference>
<evidence type="ECO:0000313" key="4">
    <source>
        <dbReference type="Proteomes" id="UP000054053"/>
    </source>
</evidence>
<dbReference type="GeneID" id="66065996"/>